<dbReference type="RefSeq" id="WP_006627730.1">
    <property type="nucleotide sequence ID" value="NZ_AOJD01000002.1"/>
</dbReference>
<feature type="compositionally biased region" description="Basic and acidic residues" evidence="6">
    <location>
        <begin position="159"/>
        <end position="168"/>
    </location>
</feature>
<dbReference type="GO" id="GO:0031119">
    <property type="term" value="P:tRNA pseudouridine synthesis"/>
    <property type="evidence" value="ECO:0007669"/>
    <property type="project" value="UniProtKB-UniRule"/>
</dbReference>
<evidence type="ECO:0000256" key="1">
    <source>
        <dbReference type="ARBA" id="ARBA00009375"/>
    </source>
</evidence>
<reference evidence="8 9" key="1">
    <citation type="journal article" date="2014" name="PLoS Genet.">
        <title>Phylogenetically driven sequencing of extremely halophilic archaea reveals strategies for static and dynamic osmo-response.</title>
        <authorList>
            <person name="Becker E.A."/>
            <person name="Seitzer P.M."/>
            <person name="Tritt A."/>
            <person name="Larsen D."/>
            <person name="Krusor M."/>
            <person name="Yao A.I."/>
            <person name="Wu D."/>
            <person name="Madern D."/>
            <person name="Eisen J.A."/>
            <person name="Darling A.E."/>
            <person name="Facciotti M.T."/>
        </authorList>
    </citation>
    <scope>NUCLEOTIDE SEQUENCE [LARGE SCALE GENOMIC DNA]</scope>
    <source>
        <strain evidence="8 9">DSM 14210</strain>
    </source>
</reference>
<keyword evidence="9" id="KW-1185">Reference proteome</keyword>
<dbReference type="HAMAP" id="MF_00171">
    <property type="entry name" value="TruA"/>
    <property type="match status" value="1"/>
</dbReference>
<dbReference type="OrthoDB" id="25720at2157"/>
<sequence>MTSDSSSRETVTRAFRVAYDGRGYAGFQRQPHAHTVSDALLAALAEHGIVERGDGPTHATPPGYAAAGRTDAGVSAVAQTVAFEAPTWLTPRAFNGHLPGAVRVWAAADVGDDFHATHDAVRRTYRYHLYAPPADDDSDEGGDGNGDGGESGGEIGSDAARRDPEHAVDDDRFRDALARFDGEHDFHNLTTDETGTVRDLDARATREGDMLAVELAAGGFPRALVRRVVAAVRAVSRGTADLAWIDRLLADEPVAGGRGVGPAPPEPLVLWDVAYPEAEFAVDREAADSARVAFGERHRDARHAAAATGAVRERLAAAIEGE</sequence>
<dbReference type="InterPro" id="IPR020103">
    <property type="entry name" value="PsdUridine_synth_cat_dom_sf"/>
</dbReference>
<dbReference type="PATRIC" id="fig|1227485.3.peg.18"/>
<comment type="caution">
    <text evidence="4">Lacks conserved residue(s) required for the propagation of feature annotation.</text>
</comment>
<dbReference type="InterPro" id="IPR001406">
    <property type="entry name" value="PsdUridine_synth_TruA"/>
</dbReference>
<dbReference type="Proteomes" id="UP000011523">
    <property type="component" value="Unassembled WGS sequence"/>
</dbReference>
<protein>
    <recommendedName>
        <fullName evidence="4">tRNA pseudouridine synthase A</fullName>
        <ecNumber evidence="4">5.4.99.12</ecNumber>
    </recommendedName>
    <alternativeName>
        <fullName evidence="4">tRNA pseudouridine(38-40) synthase</fullName>
    </alternativeName>
    <alternativeName>
        <fullName evidence="4">tRNA pseudouridylate synthase I</fullName>
    </alternativeName>
    <alternativeName>
        <fullName evidence="4">tRNA-uridine isomerase I</fullName>
    </alternativeName>
</protein>
<comment type="catalytic activity">
    <reaction evidence="4 5">
        <text>uridine(38/39/40) in tRNA = pseudouridine(38/39/40) in tRNA</text>
        <dbReference type="Rhea" id="RHEA:22376"/>
        <dbReference type="Rhea" id="RHEA-COMP:10085"/>
        <dbReference type="Rhea" id="RHEA-COMP:10087"/>
        <dbReference type="ChEBI" id="CHEBI:65314"/>
        <dbReference type="ChEBI" id="CHEBI:65315"/>
        <dbReference type="EC" id="5.4.99.12"/>
    </reaction>
</comment>
<dbReference type="Gene3D" id="3.30.70.580">
    <property type="entry name" value="Pseudouridine synthase I, catalytic domain, N-terminal subdomain"/>
    <property type="match status" value="1"/>
</dbReference>
<evidence type="ECO:0000256" key="6">
    <source>
        <dbReference type="SAM" id="MobiDB-lite"/>
    </source>
</evidence>
<accession>M0E6S9</accession>
<proteinExistence type="inferred from homology"/>
<feature type="region of interest" description="Disordered" evidence="6">
    <location>
        <begin position="131"/>
        <end position="168"/>
    </location>
</feature>
<dbReference type="Gene3D" id="3.30.70.660">
    <property type="entry name" value="Pseudouridine synthase I, catalytic domain, C-terminal subdomain"/>
    <property type="match status" value="1"/>
</dbReference>
<feature type="compositionally biased region" description="Gly residues" evidence="6">
    <location>
        <begin position="143"/>
        <end position="155"/>
    </location>
</feature>
<organism evidence="8 9">
    <name type="scientific">Halorubrum tebenquichense DSM 14210</name>
    <dbReference type="NCBI Taxonomy" id="1227485"/>
    <lineage>
        <taxon>Archaea</taxon>
        <taxon>Methanobacteriati</taxon>
        <taxon>Methanobacteriota</taxon>
        <taxon>Stenosarchaea group</taxon>
        <taxon>Halobacteria</taxon>
        <taxon>Halobacteriales</taxon>
        <taxon>Haloferacaceae</taxon>
        <taxon>Halorubrum</taxon>
    </lineage>
</organism>
<dbReference type="EC" id="5.4.99.12" evidence="4"/>
<dbReference type="PANTHER" id="PTHR11142:SF0">
    <property type="entry name" value="TRNA PSEUDOURIDINE SYNTHASE-LIKE 1"/>
    <property type="match status" value="1"/>
</dbReference>
<dbReference type="Pfam" id="PF01416">
    <property type="entry name" value="PseudoU_synth_1"/>
    <property type="match status" value="1"/>
</dbReference>
<gene>
    <name evidence="4 8" type="primary">truA</name>
    <name evidence="8" type="ORF">C472_00090</name>
</gene>
<dbReference type="PANTHER" id="PTHR11142">
    <property type="entry name" value="PSEUDOURIDYLATE SYNTHASE"/>
    <property type="match status" value="1"/>
</dbReference>
<comment type="function">
    <text evidence="4">Formation of pseudouridine at positions 38, 39 and 40 in the anticodon stem and loop of transfer RNAs.</text>
</comment>
<dbReference type="EMBL" id="AOJD01000002">
    <property type="protein sequence ID" value="ELZ42049.1"/>
    <property type="molecule type" value="Genomic_DNA"/>
</dbReference>
<dbReference type="AlphaFoldDB" id="M0E6S9"/>
<dbReference type="InterPro" id="IPR020095">
    <property type="entry name" value="PsdUridine_synth_TruA_C"/>
</dbReference>
<dbReference type="SUPFAM" id="SSF55120">
    <property type="entry name" value="Pseudouridine synthase"/>
    <property type="match status" value="1"/>
</dbReference>
<evidence type="ECO:0000313" key="9">
    <source>
        <dbReference type="Proteomes" id="UP000011523"/>
    </source>
</evidence>
<evidence type="ECO:0000313" key="8">
    <source>
        <dbReference type="EMBL" id="ELZ42049.1"/>
    </source>
</evidence>
<keyword evidence="2 4" id="KW-0819">tRNA processing</keyword>
<keyword evidence="3 4" id="KW-0413">Isomerase</keyword>
<evidence type="ECO:0000256" key="3">
    <source>
        <dbReference type="ARBA" id="ARBA00023235"/>
    </source>
</evidence>
<dbReference type="InterPro" id="IPR020094">
    <property type="entry name" value="TruA/RsuA/RluB/E/F_N"/>
</dbReference>
<dbReference type="GO" id="GO:0003723">
    <property type="term" value="F:RNA binding"/>
    <property type="evidence" value="ECO:0007669"/>
    <property type="project" value="InterPro"/>
</dbReference>
<feature type="domain" description="Pseudouridine synthase I TruA alpha/beta" evidence="7">
    <location>
        <begin position="176"/>
        <end position="276"/>
    </location>
</feature>
<dbReference type="InterPro" id="IPR020097">
    <property type="entry name" value="PsdUridine_synth_TruA_a/b_dom"/>
</dbReference>
<evidence type="ECO:0000256" key="4">
    <source>
        <dbReference type="HAMAP-Rule" id="MF_00171"/>
    </source>
</evidence>
<dbReference type="GO" id="GO:0160147">
    <property type="term" value="F:tRNA pseudouridine(38-40) synthase activity"/>
    <property type="evidence" value="ECO:0007669"/>
    <property type="project" value="UniProtKB-EC"/>
</dbReference>
<evidence type="ECO:0000256" key="2">
    <source>
        <dbReference type="ARBA" id="ARBA00022694"/>
    </source>
</evidence>
<evidence type="ECO:0000259" key="7">
    <source>
        <dbReference type="Pfam" id="PF01416"/>
    </source>
</evidence>
<evidence type="ECO:0000256" key="5">
    <source>
        <dbReference type="RuleBase" id="RU003792"/>
    </source>
</evidence>
<comment type="similarity">
    <text evidence="1 4 5">Belongs to the tRNA pseudouridine synthase TruA family.</text>
</comment>
<feature type="active site" description="Nucleophile" evidence="4">
    <location>
        <position position="71"/>
    </location>
</feature>
<name>M0E6S9_9EURY</name>
<feature type="binding site" evidence="4">
    <location>
        <position position="125"/>
    </location>
    <ligand>
        <name>substrate</name>
    </ligand>
</feature>
<comment type="caution">
    <text evidence="8">The sequence shown here is derived from an EMBL/GenBank/DDBJ whole genome shotgun (WGS) entry which is preliminary data.</text>
</comment>